<keyword evidence="7" id="KW-0119">Carbohydrate metabolism</keyword>
<dbReference type="InterPro" id="IPR029058">
    <property type="entry name" value="AB_hydrolase_fold"/>
</dbReference>
<keyword evidence="4" id="KW-0858">Xylan degradation</keyword>
<dbReference type="SUPFAM" id="SSF53474">
    <property type="entry name" value="alpha/beta-Hydrolases"/>
    <property type="match status" value="1"/>
</dbReference>
<comment type="similarity">
    <text evidence="2">Belongs to the faeC family.</text>
</comment>
<proteinExistence type="inferred from homology"/>
<evidence type="ECO:0000256" key="6">
    <source>
        <dbReference type="ARBA" id="ARBA00022801"/>
    </source>
</evidence>
<comment type="caution">
    <text evidence="12">The sequence shown here is derived from an EMBL/GenBank/DDBJ whole genome shotgun (WGS) entry which is preliminary data.</text>
</comment>
<organism evidence="12 13">
    <name type="scientific">Novipirellula herctigrandis</name>
    <dbReference type="NCBI Taxonomy" id="2527986"/>
    <lineage>
        <taxon>Bacteria</taxon>
        <taxon>Pseudomonadati</taxon>
        <taxon>Planctomycetota</taxon>
        <taxon>Planctomycetia</taxon>
        <taxon>Pirellulales</taxon>
        <taxon>Pirellulaceae</taxon>
        <taxon>Novipirellula</taxon>
    </lineage>
</organism>
<dbReference type="PANTHER" id="PTHR38050:SF1">
    <property type="entry name" value="FERULOYL ESTERASE C"/>
    <property type="match status" value="1"/>
</dbReference>
<dbReference type="GO" id="GO:0030600">
    <property type="term" value="F:feruloyl esterase activity"/>
    <property type="evidence" value="ECO:0007669"/>
    <property type="project" value="InterPro"/>
</dbReference>
<feature type="chain" id="PRO_5022825134" description="Alpha/beta hydrolase family protein" evidence="11">
    <location>
        <begin position="24"/>
        <end position="322"/>
    </location>
</feature>
<evidence type="ECO:0000256" key="11">
    <source>
        <dbReference type="SAM" id="SignalP"/>
    </source>
</evidence>
<evidence type="ECO:0000256" key="1">
    <source>
        <dbReference type="ARBA" id="ARBA00004613"/>
    </source>
</evidence>
<evidence type="ECO:0000313" key="13">
    <source>
        <dbReference type="Proteomes" id="UP000315010"/>
    </source>
</evidence>
<feature type="region of interest" description="Disordered" evidence="10">
    <location>
        <begin position="23"/>
        <end position="45"/>
    </location>
</feature>
<keyword evidence="8" id="KW-0624">Polysaccharide degradation</keyword>
<dbReference type="Proteomes" id="UP000315010">
    <property type="component" value="Unassembled WGS sequence"/>
</dbReference>
<sequence precursor="true">MTLRSILLVAACCIAAGTAVSNAQDDATSQNTNANDRTVGPSRLPSGEYSIAQSWSQEREHKRPYYVNVPDGTGNAKRPVLIFLHGNGGNAQKAMRGFIRHRSTIAAQYIMVFPQGYRESWNIVSERSKADDRGFIEAIVRKLATFENVDPNNFSIIGASNGAALVNQLMIESSLPNVRNYISGVSPLNVWQYDGKHFRAKGDDNNYRVAVIPAQGKRLMNISGIRDELVPYDGGPSRVIRAKDGKLAFVAAEESTFVWARHMGYEGKRLVKPTKINGAVEVFSYLNGDVVHCKVNNEGHGAVHGIPEQTLLDFLKGSRQDR</sequence>
<feature type="signal peptide" evidence="11">
    <location>
        <begin position="1"/>
        <end position="23"/>
    </location>
</feature>
<reference evidence="12 13" key="1">
    <citation type="submission" date="2019-02" db="EMBL/GenBank/DDBJ databases">
        <title>Deep-cultivation of Planctomycetes and their phenomic and genomic characterization uncovers novel biology.</title>
        <authorList>
            <person name="Wiegand S."/>
            <person name="Jogler M."/>
            <person name="Boedeker C."/>
            <person name="Pinto D."/>
            <person name="Vollmers J."/>
            <person name="Rivas-Marin E."/>
            <person name="Kohn T."/>
            <person name="Peeters S.H."/>
            <person name="Heuer A."/>
            <person name="Rast P."/>
            <person name="Oberbeckmann S."/>
            <person name="Bunk B."/>
            <person name="Jeske O."/>
            <person name="Meyerdierks A."/>
            <person name="Storesund J.E."/>
            <person name="Kallscheuer N."/>
            <person name="Luecker S."/>
            <person name="Lage O.M."/>
            <person name="Pohl T."/>
            <person name="Merkel B.J."/>
            <person name="Hornburger P."/>
            <person name="Mueller R.-W."/>
            <person name="Bruemmer F."/>
            <person name="Labrenz M."/>
            <person name="Spormann A.M."/>
            <person name="Op Den Camp H."/>
            <person name="Overmann J."/>
            <person name="Amann R."/>
            <person name="Jetten M.S.M."/>
            <person name="Mascher T."/>
            <person name="Medema M.H."/>
            <person name="Devos D.P."/>
            <person name="Kaster A.-K."/>
            <person name="Ovreas L."/>
            <person name="Rohde M."/>
            <person name="Galperin M.Y."/>
            <person name="Jogler C."/>
        </authorList>
    </citation>
    <scope>NUCLEOTIDE SEQUENCE [LARGE SCALE GENOMIC DNA]</scope>
    <source>
        <strain evidence="12 13">CA13</strain>
    </source>
</reference>
<feature type="compositionally biased region" description="Polar residues" evidence="10">
    <location>
        <begin position="23"/>
        <end position="36"/>
    </location>
</feature>
<dbReference type="PANTHER" id="PTHR38050">
    <property type="match status" value="1"/>
</dbReference>
<evidence type="ECO:0000256" key="8">
    <source>
        <dbReference type="ARBA" id="ARBA00023326"/>
    </source>
</evidence>
<keyword evidence="13" id="KW-1185">Reference proteome</keyword>
<keyword evidence="5 11" id="KW-0732">Signal</keyword>
<comment type="subcellular location">
    <subcellularLocation>
        <location evidence="1">Secreted</location>
    </subcellularLocation>
</comment>
<keyword evidence="3" id="KW-0964">Secreted</keyword>
<dbReference type="GO" id="GO:0005576">
    <property type="term" value="C:extracellular region"/>
    <property type="evidence" value="ECO:0007669"/>
    <property type="project" value="UniProtKB-SubCell"/>
</dbReference>
<accession>A0A5C5ZC01</accession>
<gene>
    <name evidence="12" type="ORF">CA13_61460</name>
</gene>
<evidence type="ECO:0000256" key="7">
    <source>
        <dbReference type="ARBA" id="ARBA00023277"/>
    </source>
</evidence>
<evidence type="ECO:0000256" key="2">
    <source>
        <dbReference type="ARBA" id="ARBA00010278"/>
    </source>
</evidence>
<comment type="function">
    <text evidence="9">Involved in degradation of plant cell walls. Hydrolyzes the feruloyl-arabinose ester bond in arabinoxylans, and the feruloyl-galactose ester bond in pectin. Active against paranitrophenyl-acetate, methyl ferulate and wheat arabinoxylan.</text>
</comment>
<dbReference type="GO" id="GO:0045493">
    <property type="term" value="P:xylan catabolic process"/>
    <property type="evidence" value="ECO:0007669"/>
    <property type="project" value="UniProtKB-KW"/>
</dbReference>
<evidence type="ECO:0008006" key="14">
    <source>
        <dbReference type="Google" id="ProtNLM"/>
    </source>
</evidence>
<name>A0A5C5ZC01_9BACT</name>
<evidence type="ECO:0000313" key="12">
    <source>
        <dbReference type="EMBL" id="TWT84666.1"/>
    </source>
</evidence>
<evidence type="ECO:0000256" key="9">
    <source>
        <dbReference type="ARBA" id="ARBA00025250"/>
    </source>
</evidence>
<evidence type="ECO:0000256" key="5">
    <source>
        <dbReference type="ARBA" id="ARBA00022729"/>
    </source>
</evidence>
<protein>
    <recommendedName>
        <fullName evidence="14">Alpha/beta hydrolase family protein</fullName>
    </recommendedName>
</protein>
<evidence type="ECO:0000256" key="4">
    <source>
        <dbReference type="ARBA" id="ARBA00022651"/>
    </source>
</evidence>
<dbReference type="Gene3D" id="3.40.50.1820">
    <property type="entry name" value="alpha/beta hydrolase"/>
    <property type="match status" value="1"/>
</dbReference>
<evidence type="ECO:0000256" key="3">
    <source>
        <dbReference type="ARBA" id="ARBA00022525"/>
    </source>
</evidence>
<dbReference type="AlphaFoldDB" id="A0A5C5ZC01"/>
<dbReference type="EMBL" id="SJPJ01000001">
    <property type="protein sequence ID" value="TWT84666.1"/>
    <property type="molecule type" value="Genomic_DNA"/>
</dbReference>
<evidence type="ECO:0000256" key="10">
    <source>
        <dbReference type="SAM" id="MobiDB-lite"/>
    </source>
</evidence>
<dbReference type="OrthoDB" id="9764953at2"/>
<dbReference type="RefSeq" id="WP_146402487.1">
    <property type="nucleotide sequence ID" value="NZ_SJPJ01000001.1"/>
</dbReference>
<keyword evidence="6" id="KW-0378">Hydrolase</keyword>
<dbReference type="InterPro" id="IPR043595">
    <property type="entry name" value="FaeB/C/D"/>
</dbReference>